<keyword evidence="1" id="KW-0210">Decarboxylase</keyword>
<evidence type="ECO:0000313" key="7">
    <source>
        <dbReference type="Proteomes" id="UP000001056"/>
    </source>
</evidence>
<dbReference type="Pfam" id="PF12588">
    <property type="entry name" value="PSDC"/>
    <property type="match status" value="1"/>
</dbReference>
<gene>
    <name evidence="6" type="ORF">CHGG_09598</name>
</gene>
<evidence type="ECO:0000256" key="1">
    <source>
        <dbReference type="ARBA" id="ARBA00022793"/>
    </source>
</evidence>
<feature type="domain" description="N-acetyltransferase ESCO zinc-finger" evidence="5">
    <location>
        <begin position="247"/>
        <end position="283"/>
    </location>
</feature>
<dbReference type="GO" id="GO:0006646">
    <property type="term" value="P:phosphatidylethanolamine biosynthetic process"/>
    <property type="evidence" value="ECO:0007669"/>
    <property type="project" value="TreeGrafter"/>
</dbReference>
<feature type="region of interest" description="Disordered" evidence="3">
    <location>
        <begin position="1"/>
        <end position="184"/>
    </location>
</feature>
<dbReference type="STRING" id="306901.Q2GR06"/>
<name>Q2GR06_CHAGB</name>
<accession>Q2GR06</accession>
<keyword evidence="7" id="KW-1185">Reference proteome</keyword>
<dbReference type="HOGENOM" id="CLU_360148_0_0_1"/>
<dbReference type="OrthoDB" id="5973539at2759"/>
<dbReference type="InterPro" id="IPR022237">
    <property type="entry name" value="PsiD-like"/>
</dbReference>
<dbReference type="RefSeq" id="XP_001227525.1">
    <property type="nucleotide sequence ID" value="XM_001227524.1"/>
</dbReference>
<dbReference type="InterPro" id="IPR003817">
    <property type="entry name" value="PS_Dcarbxylase"/>
</dbReference>
<dbReference type="OMA" id="RTIDHID"/>
<feature type="compositionally biased region" description="Basic residues" evidence="3">
    <location>
        <begin position="21"/>
        <end position="34"/>
    </location>
</feature>
<dbReference type="VEuPathDB" id="FungiDB:CHGG_09598"/>
<feature type="domain" description="L-tryptophan decarboxylase PsiD-like" evidence="4">
    <location>
        <begin position="393"/>
        <end position="530"/>
    </location>
</feature>
<evidence type="ECO:0008006" key="8">
    <source>
        <dbReference type="Google" id="ProtNLM"/>
    </source>
</evidence>
<evidence type="ECO:0000259" key="5">
    <source>
        <dbReference type="Pfam" id="PF13878"/>
    </source>
</evidence>
<dbReference type="PANTHER" id="PTHR10067:SF9">
    <property type="entry name" value="PHOSPHATIDYLSERINE DECARBOXYLASE FAMILY PROTEIN (AFU_ORTHOLOGUE AFUA_7G01730)"/>
    <property type="match status" value="1"/>
</dbReference>
<evidence type="ECO:0000259" key="4">
    <source>
        <dbReference type="Pfam" id="PF12588"/>
    </source>
</evidence>
<dbReference type="Pfam" id="PF02666">
    <property type="entry name" value="PS_Dcarbxylase"/>
    <property type="match status" value="1"/>
</dbReference>
<evidence type="ECO:0000313" key="6">
    <source>
        <dbReference type="EMBL" id="EAQ83194.1"/>
    </source>
</evidence>
<dbReference type="GeneID" id="4396133"/>
<evidence type="ECO:0000256" key="2">
    <source>
        <dbReference type="ARBA" id="ARBA00023239"/>
    </source>
</evidence>
<dbReference type="PANTHER" id="PTHR10067">
    <property type="entry name" value="PHOSPHATIDYLSERINE DECARBOXYLASE"/>
    <property type="match status" value="1"/>
</dbReference>
<keyword evidence="2" id="KW-0456">Lyase</keyword>
<evidence type="ECO:0000256" key="3">
    <source>
        <dbReference type="SAM" id="MobiDB-lite"/>
    </source>
</evidence>
<dbReference type="InterPro" id="IPR028005">
    <property type="entry name" value="AcTrfase_ESCO_Znf_dom"/>
</dbReference>
<reference evidence="7" key="1">
    <citation type="journal article" date="2015" name="Genome Announc.">
        <title>Draft genome sequence of the cellulolytic fungus Chaetomium globosum.</title>
        <authorList>
            <person name="Cuomo C.A."/>
            <person name="Untereiner W.A."/>
            <person name="Ma L.-J."/>
            <person name="Grabherr M."/>
            <person name="Birren B.W."/>
        </authorList>
    </citation>
    <scope>NUCLEOTIDE SEQUENCE [LARGE SCALE GENOMIC DNA]</scope>
    <source>
        <strain evidence="7">ATCC 6205 / CBS 148.51 / DSM 1962 / NBRC 6347 / NRRL 1970</strain>
    </source>
</reference>
<dbReference type="InParanoid" id="Q2GR06"/>
<sequence>MSTDQPTAHPIDPVDVAAKKTPPRGRKRPLRTYSRRSIQTKAQEQEEALSQGDGFAGVSTPGLERTETPVQLPALPAHRHTEQAGPAEQSSRESILAYFKPLPPSSNAPSGVASSDPAEPLSTPPTSPSSSRVKKRRRLTTRPQFGEFEQHIRSDAGETVDCRDGDGDGKGDGDPPGKAALGKQSRCSLAESTIIVGGANYDTLRPALSEVAGNALCHQDEPPSSVAEGGSRIKKRLEKRPAKDLTQTTLSLSVHKEPGFTMCSVCDILYNPLNEKDRKEHNRLRSGIARPISRFQIMLTLKSNSVQYTRLLSTSLDIRAFSNYPTQQLSHIESALYLSSKMVHQHGDHAEIPDKDRVNRPGAWLPADNRVHREWLDRTIDHIDQHGEKELIPVLREFKQLIEENPRIYMYFTEMWDEIPNKAPYQNDPTGESQIRDYRHMLQVLNHVFGRAPEWTDAAASVGMVGVPMAAIFDYAMGTPSGHAAFLDPDVNRMLKKILNEWGKYLKSPESAEVLRDHQAGWFGEVGYKDLMQVANGPNGPLPTRCRVADREPSDFFTRKVQESARPVAAPDDDNIIANPCESKVFNVTRNAKLRDKFWVKGQPYSVIDMLGNDPLSTQFAGATVYQAFLSALSYHRWHAPVSGTVKRCFVRDGTYFSEPLFESSAEGGDIDRGGITVAQGYLSALATRAIIFFEADNPALGLVAFIGIGMDEVSTCEITVREGQRVKKGDEIGMFHFGGSSFCLLFREGVPLGGFPEVGRKDNVPVRGPLAVVGSS</sequence>
<dbReference type="eggNOG" id="KOG2419">
    <property type="taxonomic scope" value="Eukaryota"/>
</dbReference>
<organism evidence="6 7">
    <name type="scientific">Chaetomium globosum (strain ATCC 6205 / CBS 148.51 / DSM 1962 / NBRC 6347 / NRRL 1970)</name>
    <name type="common">Soil fungus</name>
    <dbReference type="NCBI Taxonomy" id="306901"/>
    <lineage>
        <taxon>Eukaryota</taxon>
        <taxon>Fungi</taxon>
        <taxon>Dikarya</taxon>
        <taxon>Ascomycota</taxon>
        <taxon>Pezizomycotina</taxon>
        <taxon>Sordariomycetes</taxon>
        <taxon>Sordariomycetidae</taxon>
        <taxon>Sordariales</taxon>
        <taxon>Chaetomiaceae</taxon>
        <taxon>Chaetomium</taxon>
    </lineage>
</organism>
<protein>
    <recommendedName>
        <fullName evidence="8">L-tryptophan decarboxylase PsiD-like domain-containing protein</fullName>
    </recommendedName>
</protein>
<feature type="compositionally biased region" description="Basic and acidic residues" evidence="3">
    <location>
        <begin position="148"/>
        <end position="175"/>
    </location>
</feature>
<proteinExistence type="predicted"/>
<dbReference type="Proteomes" id="UP000001056">
    <property type="component" value="Unassembled WGS sequence"/>
</dbReference>
<dbReference type="EMBL" id="CH408035">
    <property type="protein sequence ID" value="EAQ83194.1"/>
    <property type="molecule type" value="Genomic_DNA"/>
</dbReference>
<dbReference type="GO" id="GO:0005739">
    <property type="term" value="C:mitochondrion"/>
    <property type="evidence" value="ECO:0007669"/>
    <property type="project" value="TreeGrafter"/>
</dbReference>
<dbReference type="Pfam" id="PF13878">
    <property type="entry name" value="zf-C2H2_3"/>
    <property type="match status" value="1"/>
</dbReference>
<dbReference type="AlphaFoldDB" id="Q2GR06"/>
<dbReference type="GO" id="GO:0004609">
    <property type="term" value="F:phosphatidylserine decarboxylase activity"/>
    <property type="evidence" value="ECO:0007669"/>
    <property type="project" value="InterPro"/>
</dbReference>